<dbReference type="EMBL" id="JAIWQS010000093">
    <property type="protein sequence ID" value="KAJ8747748.1"/>
    <property type="molecule type" value="Genomic_DNA"/>
</dbReference>
<name>A0AAV8S6G3_9ROSI</name>
<gene>
    <name evidence="1" type="ORF">K2173_005353</name>
</gene>
<accession>A0AAV8S6G3</accession>
<evidence type="ECO:0000313" key="2">
    <source>
        <dbReference type="Proteomes" id="UP001159364"/>
    </source>
</evidence>
<dbReference type="PANTHER" id="PTHR12894">
    <property type="entry name" value="CNH DOMAIN CONTAINING"/>
    <property type="match status" value="1"/>
</dbReference>
<dbReference type="GO" id="GO:0006914">
    <property type="term" value="P:autophagy"/>
    <property type="evidence" value="ECO:0007669"/>
    <property type="project" value="TreeGrafter"/>
</dbReference>
<organism evidence="1 2">
    <name type="scientific">Erythroxylum novogranatense</name>
    <dbReference type="NCBI Taxonomy" id="1862640"/>
    <lineage>
        <taxon>Eukaryota</taxon>
        <taxon>Viridiplantae</taxon>
        <taxon>Streptophyta</taxon>
        <taxon>Embryophyta</taxon>
        <taxon>Tracheophyta</taxon>
        <taxon>Spermatophyta</taxon>
        <taxon>Magnoliopsida</taxon>
        <taxon>eudicotyledons</taxon>
        <taxon>Gunneridae</taxon>
        <taxon>Pentapetalae</taxon>
        <taxon>rosids</taxon>
        <taxon>fabids</taxon>
        <taxon>Malpighiales</taxon>
        <taxon>Erythroxylaceae</taxon>
        <taxon>Erythroxylum</taxon>
    </lineage>
</organism>
<sequence length="107" mass="12574">MLCFFCSCLSPWLLKHFMHSFRMNLNTNLVNSYLKQHAPKLQGRYLELMLAMNENGISGNLQNEMIQIYLSEVLDWHSELSAQQKWNEKTFSPTRRKLFSTLETLSG</sequence>
<dbReference type="GO" id="GO:0016020">
    <property type="term" value="C:membrane"/>
    <property type="evidence" value="ECO:0007669"/>
    <property type="project" value="TreeGrafter"/>
</dbReference>
<protein>
    <submittedName>
        <fullName evidence="1">Uncharacterized protein</fullName>
    </submittedName>
</protein>
<dbReference type="PANTHER" id="PTHR12894:SF27">
    <property type="entry name" value="TRANSFORMING GROWTH FACTOR-BETA RECEPTOR-ASSOCIATED PROTEIN 1"/>
    <property type="match status" value="1"/>
</dbReference>
<dbReference type="InterPro" id="IPR032914">
    <property type="entry name" value="Vam6/VPS39/TRAP1"/>
</dbReference>
<reference evidence="1 2" key="1">
    <citation type="submission" date="2021-09" db="EMBL/GenBank/DDBJ databases">
        <title>Genomic insights and catalytic innovation underlie evolution of tropane alkaloids biosynthesis.</title>
        <authorList>
            <person name="Wang Y.-J."/>
            <person name="Tian T."/>
            <person name="Huang J.-P."/>
            <person name="Huang S.-X."/>
        </authorList>
    </citation>
    <scope>NUCLEOTIDE SEQUENCE [LARGE SCALE GENOMIC DNA]</scope>
    <source>
        <strain evidence="1">KIB-2018</strain>
        <tissue evidence="1">Leaf</tissue>
    </source>
</reference>
<dbReference type="Proteomes" id="UP001159364">
    <property type="component" value="Unassembled WGS sequence"/>
</dbReference>
<proteinExistence type="predicted"/>
<comment type="caution">
    <text evidence="1">The sequence shown here is derived from an EMBL/GenBank/DDBJ whole genome shotgun (WGS) entry which is preliminary data.</text>
</comment>
<evidence type="ECO:0000313" key="1">
    <source>
        <dbReference type="EMBL" id="KAJ8747748.1"/>
    </source>
</evidence>
<keyword evidence="2" id="KW-1185">Reference proteome</keyword>
<dbReference type="AlphaFoldDB" id="A0AAV8S6G3"/>
<dbReference type="GO" id="GO:0034058">
    <property type="term" value="P:endosomal vesicle fusion"/>
    <property type="evidence" value="ECO:0007669"/>
    <property type="project" value="TreeGrafter"/>
</dbReference>
<dbReference type="GO" id="GO:0005737">
    <property type="term" value="C:cytoplasm"/>
    <property type="evidence" value="ECO:0007669"/>
    <property type="project" value="TreeGrafter"/>
</dbReference>